<keyword evidence="2" id="KW-0808">Transferase</keyword>
<evidence type="ECO:0000313" key="5">
    <source>
        <dbReference type="EMBL" id="HBJ08611.1"/>
    </source>
</evidence>
<dbReference type="PROSITE" id="PS00584">
    <property type="entry name" value="PFKB_KINASES_2"/>
    <property type="match status" value="1"/>
</dbReference>
<dbReference type="InterPro" id="IPR002173">
    <property type="entry name" value="Carboh/pur_kinase_PfkB_CS"/>
</dbReference>
<dbReference type="SUPFAM" id="SSF53613">
    <property type="entry name" value="Ribokinase-like"/>
    <property type="match status" value="1"/>
</dbReference>
<keyword evidence="3 5" id="KW-0418">Kinase</keyword>
<dbReference type="InterPro" id="IPR011611">
    <property type="entry name" value="PfkB_dom"/>
</dbReference>
<comment type="similarity">
    <text evidence="1">Belongs to the carbohydrate kinase PfkB family.</text>
</comment>
<reference evidence="5 6" key="1">
    <citation type="journal article" date="2018" name="Nat. Biotechnol.">
        <title>A standardized bacterial taxonomy based on genome phylogeny substantially revises the tree of life.</title>
        <authorList>
            <person name="Parks D.H."/>
            <person name="Chuvochina M."/>
            <person name="Waite D.W."/>
            <person name="Rinke C."/>
            <person name="Skarshewski A."/>
            <person name="Chaumeil P.A."/>
            <person name="Hugenholtz P."/>
        </authorList>
    </citation>
    <scope>NUCLEOTIDE SEQUENCE [LARGE SCALE GENOMIC DNA]</scope>
    <source>
        <strain evidence="5">UBA11482</strain>
    </source>
</reference>
<dbReference type="AlphaFoldDB" id="A0A354M272"/>
<sequence>MCYFQLCNIFAEKFFVHIKYPFLQTVINRKIKHCAGRKRHDKNRQMRVIGLGNALTDVLAILNSDECIQEMGLLKGGMQLIDEDKLLKIMAMFEDFDTFMASGGSTANTLSGLTRMGIETGFIGKIGHDSYGKFYRKALENHGIQTHLIEGDIASGCAMTLITPDGERTFGTYLGAAATLTAEELSPQMFNGYDLLQIEGYLVQDPHLIRRAVQLAKEAGLRISLDMASYNVIRENHDFFQELIREYIDIAFANEEEAYAYTGHEAKEAVAILSRECDIAVVKCGSHGSIIQQGDYYTEVKATKAKCIDSTGAGDLYAAGFLYALSMNLPLETAGKIGSILSGNVIEVIGTGMDDKRWDEIKLKVGEILRK</sequence>
<evidence type="ECO:0000313" key="6">
    <source>
        <dbReference type="Proteomes" id="UP000262954"/>
    </source>
</evidence>
<proteinExistence type="inferred from homology"/>
<organism evidence="5 6">
    <name type="scientific">Coprobacter fastidiosus</name>
    <dbReference type="NCBI Taxonomy" id="1099853"/>
    <lineage>
        <taxon>Bacteria</taxon>
        <taxon>Pseudomonadati</taxon>
        <taxon>Bacteroidota</taxon>
        <taxon>Bacteroidia</taxon>
        <taxon>Bacteroidales</taxon>
        <taxon>Barnesiellaceae</taxon>
        <taxon>Coprobacter</taxon>
    </lineage>
</organism>
<dbReference type="Pfam" id="PF00294">
    <property type="entry name" value="PfkB"/>
    <property type="match status" value="1"/>
</dbReference>
<dbReference type="PANTHER" id="PTHR43320">
    <property type="entry name" value="SUGAR KINASE"/>
    <property type="match status" value="1"/>
</dbReference>
<protein>
    <submittedName>
        <fullName evidence="5">Adenosine kinase</fullName>
    </submittedName>
</protein>
<dbReference type="Proteomes" id="UP000262954">
    <property type="component" value="Unassembled WGS sequence"/>
</dbReference>
<accession>A0A354M272</accession>
<dbReference type="EMBL" id="DNWC01000084">
    <property type="protein sequence ID" value="HBJ08611.1"/>
    <property type="molecule type" value="Genomic_DNA"/>
</dbReference>
<feature type="domain" description="Carbohydrate kinase PfkB" evidence="4">
    <location>
        <begin position="100"/>
        <end position="352"/>
    </location>
</feature>
<dbReference type="PANTHER" id="PTHR43320:SF3">
    <property type="entry name" value="CARBOHYDRATE KINASE PFKB DOMAIN-CONTAINING PROTEIN"/>
    <property type="match status" value="1"/>
</dbReference>
<evidence type="ECO:0000256" key="2">
    <source>
        <dbReference type="ARBA" id="ARBA00022679"/>
    </source>
</evidence>
<dbReference type="InterPro" id="IPR052700">
    <property type="entry name" value="Carb_kinase_PfkB-like"/>
</dbReference>
<dbReference type="Gene3D" id="3.40.1190.20">
    <property type="match status" value="1"/>
</dbReference>
<evidence type="ECO:0000256" key="1">
    <source>
        <dbReference type="ARBA" id="ARBA00010688"/>
    </source>
</evidence>
<dbReference type="GO" id="GO:0016301">
    <property type="term" value="F:kinase activity"/>
    <property type="evidence" value="ECO:0007669"/>
    <property type="project" value="UniProtKB-KW"/>
</dbReference>
<comment type="caution">
    <text evidence="5">The sequence shown here is derived from an EMBL/GenBank/DDBJ whole genome shotgun (WGS) entry which is preliminary data.</text>
</comment>
<gene>
    <name evidence="5" type="ORF">DDY73_06350</name>
</gene>
<dbReference type="InterPro" id="IPR029056">
    <property type="entry name" value="Ribokinase-like"/>
</dbReference>
<dbReference type="CDD" id="cd01168">
    <property type="entry name" value="adenosine_kinase"/>
    <property type="match status" value="1"/>
</dbReference>
<evidence type="ECO:0000259" key="4">
    <source>
        <dbReference type="Pfam" id="PF00294"/>
    </source>
</evidence>
<evidence type="ECO:0000256" key="3">
    <source>
        <dbReference type="ARBA" id="ARBA00022777"/>
    </source>
</evidence>
<name>A0A354M272_9BACT</name>